<evidence type="ECO:0000256" key="8">
    <source>
        <dbReference type="ARBA" id="ARBA00023004"/>
    </source>
</evidence>
<dbReference type="GO" id="GO:0010181">
    <property type="term" value="F:FMN binding"/>
    <property type="evidence" value="ECO:0007669"/>
    <property type="project" value="InterPro"/>
</dbReference>
<accession>A0A848BPR9</accession>
<dbReference type="AlphaFoldDB" id="A0A848BPR9"/>
<comment type="cofactor">
    <cofactor evidence="1">
        <name>FMN</name>
        <dbReference type="ChEBI" id="CHEBI:58210"/>
    </cofactor>
</comment>
<dbReference type="InterPro" id="IPR051793">
    <property type="entry name" value="NADH:flavin_oxidoreductase"/>
</dbReference>
<evidence type="ECO:0000313" key="13">
    <source>
        <dbReference type="EMBL" id="NME27275.1"/>
    </source>
</evidence>
<evidence type="ECO:0000313" key="14">
    <source>
        <dbReference type="Proteomes" id="UP000591071"/>
    </source>
</evidence>
<reference evidence="13 14" key="1">
    <citation type="submission" date="2020-04" db="EMBL/GenBank/DDBJ databases">
        <authorList>
            <person name="Hitch T.C.A."/>
            <person name="Wylensek D."/>
            <person name="Clavel T."/>
        </authorList>
    </citation>
    <scope>NUCLEOTIDE SEQUENCE [LARGE SCALE GENOMIC DNA]</scope>
    <source>
        <strain evidence="13 14">Oil-RF-744-FAT-WT-6-1</strain>
    </source>
</reference>
<dbReference type="PRINTS" id="PR00368">
    <property type="entry name" value="FADPNR"/>
</dbReference>
<dbReference type="SUPFAM" id="SSF51395">
    <property type="entry name" value="FMN-linked oxidoreductases"/>
    <property type="match status" value="1"/>
</dbReference>
<evidence type="ECO:0000259" key="11">
    <source>
        <dbReference type="Pfam" id="PF00724"/>
    </source>
</evidence>
<name>A0A848BPR9_9FIRM</name>
<evidence type="ECO:0000256" key="1">
    <source>
        <dbReference type="ARBA" id="ARBA00001917"/>
    </source>
</evidence>
<dbReference type="PANTHER" id="PTHR42917">
    <property type="entry name" value="2,4-DIENOYL-COA REDUCTASE"/>
    <property type="match status" value="1"/>
</dbReference>
<evidence type="ECO:0000256" key="4">
    <source>
        <dbReference type="ARBA" id="ARBA00022630"/>
    </source>
</evidence>
<dbReference type="Pfam" id="PF00724">
    <property type="entry name" value="Oxidored_FMN"/>
    <property type="match status" value="1"/>
</dbReference>
<keyword evidence="8" id="KW-0408">Iron</keyword>
<comment type="similarity">
    <text evidence="3">In the N-terminal section; belongs to the NADH:flavin oxidoreductase/NADH oxidase family.</text>
</comment>
<dbReference type="InterPro" id="IPR001155">
    <property type="entry name" value="OxRdtase_FMN_N"/>
</dbReference>
<evidence type="ECO:0000256" key="6">
    <source>
        <dbReference type="ARBA" id="ARBA00022723"/>
    </source>
</evidence>
<dbReference type="EMBL" id="JABAFG010000002">
    <property type="protein sequence ID" value="NME27275.1"/>
    <property type="molecule type" value="Genomic_DNA"/>
</dbReference>
<keyword evidence="5" id="KW-0288">FMN</keyword>
<feature type="region of interest" description="Disordered" evidence="10">
    <location>
        <begin position="112"/>
        <end position="132"/>
    </location>
</feature>
<proteinExistence type="inferred from homology"/>
<dbReference type="CDD" id="cd02803">
    <property type="entry name" value="OYE_like_FMN_family"/>
    <property type="match status" value="1"/>
</dbReference>
<comment type="cofactor">
    <cofactor evidence="2">
        <name>[4Fe-4S] cluster</name>
        <dbReference type="ChEBI" id="CHEBI:49883"/>
    </cofactor>
</comment>
<dbReference type="GO" id="GO:0016491">
    <property type="term" value="F:oxidoreductase activity"/>
    <property type="evidence" value="ECO:0007669"/>
    <property type="project" value="UniProtKB-KW"/>
</dbReference>
<dbReference type="Gene3D" id="3.50.50.60">
    <property type="entry name" value="FAD/NAD(P)-binding domain"/>
    <property type="match status" value="1"/>
</dbReference>
<gene>
    <name evidence="13" type="ORF">HF872_01340</name>
</gene>
<dbReference type="Proteomes" id="UP000591071">
    <property type="component" value="Unassembled WGS sequence"/>
</dbReference>
<dbReference type="RefSeq" id="WP_170087086.1">
    <property type="nucleotide sequence ID" value="NZ_JABAFG010000002.1"/>
</dbReference>
<evidence type="ECO:0000256" key="3">
    <source>
        <dbReference type="ARBA" id="ARBA00011048"/>
    </source>
</evidence>
<protein>
    <submittedName>
        <fullName evidence="13">FAD-dependent oxidoreductase</fullName>
    </submittedName>
</protein>
<keyword evidence="9" id="KW-0411">Iron-sulfur</keyword>
<comment type="caution">
    <text evidence="13">The sequence shown here is derived from an EMBL/GenBank/DDBJ whole genome shotgun (WGS) entry which is preliminary data.</text>
</comment>
<keyword evidence="4" id="KW-0285">Flavoprotein</keyword>
<dbReference type="GO" id="GO:0046872">
    <property type="term" value="F:metal ion binding"/>
    <property type="evidence" value="ECO:0007669"/>
    <property type="project" value="UniProtKB-KW"/>
</dbReference>
<feature type="domain" description="NADH:flavin oxidoreductase/NADH oxidase N-terminal" evidence="11">
    <location>
        <begin position="6"/>
        <end position="339"/>
    </location>
</feature>
<organism evidence="13 14">
    <name type="scientific">Megasphaera hexanoica</name>
    <dbReference type="NCBI Taxonomy" id="1675036"/>
    <lineage>
        <taxon>Bacteria</taxon>
        <taxon>Bacillati</taxon>
        <taxon>Bacillota</taxon>
        <taxon>Negativicutes</taxon>
        <taxon>Veillonellales</taxon>
        <taxon>Veillonellaceae</taxon>
        <taxon>Megasphaera</taxon>
    </lineage>
</organism>
<keyword evidence="7" id="KW-0560">Oxidoreductase</keyword>
<sequence length="651" mass="71495">MNYQVLLSPGTIGPLRLKNRAVMVPMATDLADRHGVVTDRQIRYYQERAKGGVGMIIEEYTGVDDIDSIPSIHNLRIAREYHVPEMEKLTDAVHMYDCKIAAQLHHAGATSNPALTGRPNLAPSAVPIAPGKPVPQEMTKDDIHRIQQKFIDAAVRCKKAGYDAVELHGAHGYLIAQFFSKYYNRRHDEYGGTVENRCRFISEIIQGIRQKLGRFPIMVRMCGDEMTPVEGFLTLEDGLEIARYLESCGIDAINISNGSARNADANCEPYSYRPGWKKHVAKAYKEALHIPVIATNTIKNPEFAEELLEEGVCDFVGLGRSQLADPYFVEKARTGRSDEIRQCIGCLYCRERVLGNDMPIRCAINARTAREIEFDDLQKNGDGRTVVVIGGGPAGMEAARVLALRQFHVVLLEREASLGGMLNVADKPPLKEQITRLVHTMTCQLQCLNVDIRCRAAGTVEETASFHPAAVVVSCGARPRILPLPGFDLPHVVTAEAVLQGKAAVQGRSVIIGSGLTGLETAAVLLKDHHPVSLVEMMPVIGGAIFPAVLNDEMSRITPYHPDIYTGHSIRSVQEHTVTLERLSDHEQVILPADTVILSMGLVPRQDTVDAFRTAFDTVRVIGDAAGGGRIATAVQQGYEAGFTLLRNENM</sequence>
<keyword evidence="6" id="KW-0479">Metal-binding</keyword>
<evidence type="ECO:0000259" key="12">
    <source>
        <dbReference type="Pfam" id="PF07992"/>
    </source>
</evidence>
<dbReference type="InterPro" id="IPR023753">
    <property type="entry name" value="FAD/NAD-binding_dom"/>
</dbReference>
<evidence type="ECO:0000256" key="10">
    <source>
        <dbReference type="SAM" id="MobiDB-lite"/>
    </source>
</evidence>
<dbReference type="GO" id="GO:0051536">
    <property type="term" value="F:iron-sulfur cluster binding"/>
    <property type="evidence" value="ECO:0007669"/>
    <property type="project" value="UniProtKB-KW"/>
</dbReference>
<evidence type="ECO:0000256" key="9">
    <source>
        <dbReference type="ARBA" id="ARBA00023014"/>
    </source>
</evidence>
<evidence type="ECO:0000256" key="2">
    <source>
        <dbReference type="ARBA" id="ARBA00001966"/>
    </source>
</evidence>
<dbReference type="InterPro" id="IPR036188">
    <property type="entry name" value="FAD/NAD-bd_sf"/>
</dbReference>
<dbReference type="SUPFAM" id="SSF51905">
    <property type="entry name" value="FAD/NAD(P)-binding domain"/>
    <property type="match status" value="1"/>
</dbReference>
<dbReference type="Gene3D" id="3.40.50.720">
    <property type="entry name" value="NAD(P)-binding Rossmann-like Domain"/>
    <property type="match status" value="1"/>
</dbReference>
<evidence type="ECO:0000256" key="5">
    <source>
        <dbReference type="ARBA" id="ARBA00022643"/>
    </source>
</evidence>
<evidence type="ECO:0000256" key="7">
    <source>
        <dbReference type="ARBA" id="ARBA00023002"/>
    </source>
</evidence>
<dbReference type="Gene3D" id="3.20.20.70">
    <property type="entry name" value="Aldolase class I"/>
    <property type="match status" value="1"/>
</dbReference>
<feature type="domain" description="FAD/NAD(P)-binding" evidence="12">
    <location>
        <begin position="385"/>
        <end position="611"/>
    </location>
</feature>
<dbReference type="InterPro" id="IPR013785">
    <property type="entry name" value="Aldolase_TIM"/>
</dbReference>
<dbReference type="PANTHER" id="PTHR42917:SF2">
    <property type="entry name" value="2,4-DIENOYL-COA REDUCTASE [(2E)-ENOYL-COA-PRODUCING]"/>
    <property type="match status" value="1"/>
</dbReference>
<dbReference type="Pfam" id="PF07992">
    <property type="entry name" value="Pyr_redox_2"/>
    <property type="match status" value="1"/>
</dbReference>